<evidence type="ECO:0000313" key="2">
    <source>
        <dbReference type="Proteomes" id="UP000630149"/>
    </source>
</evidence>
<gene>
    <name evidence="1" type="ORF">GCM10007966_08550</name>
</gene>
<evidence type="ECO:0008006" key="3">
    <source>
        <dbReference type="Google" id="ProtNLM"/>
    </source>
</evidence>
<sequence>MSCPEMSRETSQRARNDGKIQAARVIQQWWKQVHLKQTAQESSRYINHVVSLQQAQDKSFSKLEECILDTTTQETTRKLLMHLEQVKDVMIPSRSHLFDVSRPERIFLSAYLIATKSDHIFESPTDIDERLLTQAKEMLQSFESLCRFMADTYMGDVPASIDSPLARETPSSDQVFAGIEHYPLSQSQERMRKDDRFMREGKSYLEAFHEMQMAYYETFVEWESTNRMRLARVCIDQCLRIEIKRFATFNNPDPRQLELYEGYGRQLETLHKKINDLLGVEGIELLERELQTLREVLEANKWNSAPNEMLVHEMALNPDFAFPSEFFNVRPQKDIDAAILALGSGDLEPILAALEEIRDRLAFLTPNNERRIRTLQEAFSKETIAGQIDSLGLEVGLYRVINLMIDKLKDAGSIAHAVDTTAFQNELEAKLDSGEPAIHLLKESIDFIYEKFSEINRELVHFAQTLIASNPVEYEQQKFYERLQGGQFNLANVLAWIDEIVSSPANFGLNASALCSQYIASHVVHTICLGLIQKPGNIELATLPETFYLDRHRFINWHEQYQQIFYTAAAMGYLDVFCQKYGVRLSPETLVAQKNALIMTLKEEQLTDPKAIAAHVLDTLSALLIKHGKQLSPQDEKSLSKIMEDICIGNHRVAEMVHKRLGHQLSSYFFKGRLPEISETQGKLYGLREELAELGKEIVPLLRHHIKVYEPFYQRSIHTRLWKPLFATLREPTSPTELPELLSLQQEPIEEAHHKLHKMAFLLSGLALVQQTVAFADMWTLNIGIKNTTLKSLAESFGFVEMISDPTITKDHMARRFIELMRHVSHEQSLSFDENDERKFTKMLRFAKNTQSPGCKAFLDEIVSAFRDFIFKGENPTFNPNLLTAEFKEEITKMCQGVKDLMDAIKEAQLPEDVNPVAQTIPTLRSGTTVSALSAK</sequence>
<dbReference type="Pfam" id="PF05794">
    <property type="entry name" value="Tcp11"/>
    <property type="match status" value="1"/>
</dbReference>
<dbReference type="PANTHER" id="PTHR12832:SF11">
    <property type="entry name" value="LD23868P"/>
    <property type="match status" value="1"/>
</dbReference>
<dbReference type="Proteomes" id="UP000630149">
    <property type="component" value="Unassembled WGS sequence"/>
</dbReference>
<evidence type="ECO:0000313" key="1">
    <source>
        <dbReference type="EMBL" id="GGI82304.1"/>
    </source>
</evidence>
<organism evidence="1 2">
    <name type="scientific">Legionella impletisoli</name>
    <dbReference type="NCBI Taxonomy" id="343510"/>
    <lineage>
        <taxon>Bacteria</taxon>
        <taxon>Pseudomonadati</taxon>
        <taxon>Pseudomonadota</taxon>
        <taxon>Gammaproteobacteria</taxon>
        <taxon>Legionellales</taxon>
        <taxon>Legionellaceae</taxon>
        <taxon>Legionella</taxon>
    </lineage>
</organism>
<reference evidence="1" key="1">
    <citation type="journal article" date="2014" name="Int. J. Syst. Evol. Microbiol.">
        <title>Complete genome sequence of Corynebacterium casei LMG S-19264T (=DSM 44701T), isolated from a smear-ripened cheese.</title>
        <authorList>
            <consortium name="US DOE Joint Genome Institute (JGI-PGF)"/>
            <person name="Walter F."/>
            <person name="Albersmeier A."/>
            <person name="Kalinowski J."/>
            <person name="Ruckert C."/>
        </authorList>
    </citation>
    <scope>NUCLEOTIDE SEQUENCE</scope>
    <source>
        <strain evidence="1">JCM 13919</strain>
    </source>
</reference>
<reference evidence="1" key="2">
    <citation type="submission" date="2020-09" db="EMBL/GenBank/DDBJ databases">
        <authorList>
            <person name="Sun Q."/>
            <person name="Ohkuma M."/>
        </authorList>
    </citation>
    <scope>NUCLEOTIDE SEQUENCE</scope>
    <source>
        <strain evidence="1">JCM 13919</strain>
    </source>
</reference>
<name>A0A917NA38_9GAMM</name>
<dbReference type="InterPro" id="IPR008862">
    <property type="entry name" value="Tcp11"/>
</dbReference>
<dbReference type="AlphaFoldDB" id="A0A917NA38"/>
<dbReference type="NCBIfam" id="NF038036">
    <property type="entry name" value="TCP11_Legionella"/>
    <property type="match status" value="1"/>
</dbReference>
<comment type="caution">
    <text evidence="1">The sequence shown here is derived from an EMBL/GenBank/DDBJ whole genome shotgun (WGS) entry which is preliminary data.</text>
</comment>
<accession>A0A917NA38</accession>
<dbReference type="EMBL" id="BMOB01000003">
    <property type="protein sequence ID" value="GGI82304.1"/>
    <property type="molecule type" value="Genomic_DNA"/>
</dbReference>
<keyword evidence="2" id="KW-1185">Reference proteome</keyword>
<dbReference type="PANTHER" id="PTHR12832">
    <property type="entry name" value="TESTIS-SPECIFIC PROTEIN PBS13 T-COMPLEX 11"/>
    <property type="match status" value="1"/>
</dbReference>
<protein>
    <recommendedName>
        <fullName evidence="3">T-complex protein 11</fullName>
    </recommendedName>
</protein>
<dbReference type="GO" id="GO:0007165">
    <property type="term" value="P:signal transduction"/>
    <property type="evidence" value="ECO:0007669"/>
    <property type="project" value="TreeGrafter"/>
</dbReference>
<proteinExistence type="predicted"/>